<dbReference type="InterPro" id="IPR003439">
    <property type="entry name" value="ABC_transporter-like_ATP-bd"/>
</dbReference>
<keyword evidence="3" id="KW-0547">Nucleotide-binding</keyword>
<comment type="caution">
    <text evidence="6">The sequence shown here is derived from an EMBL/GenBank/DDBJ whole genome shotgun (WGS) entry which is preliminary data.</text>
</comment>
<dbReference type="PANTHER" id="PTHR43335">
    <property type="entry name" value="ABC TRANSPORTER, ATP-BINDING PROTEIN"/>
    <property type="match status" value="1"/>
</dbReference>
<dbReference type="Proteomes" id="UP001501411">
    <property type="component" value="Unassembled WGS sequence"/>
</dbReference>
<comment type="similarity">
    <text evidence="1">Belongs to the ABC transporter superfamily.</text>
</comment>
<dbReference type="SUPFAM" id="SSF52540">
    <property type="entry name" value="P-loop containing nucleoside triphosphate hydrolases"/>
    <property type="match status" value="1"/>
</dbReference>
<evidence type="ECO:0000313" key="7">
    <source>
        <dbReference type="Proteomes" id="UP001501411"/>
    </source>
</evidence>
<sequence>MLLGEKLSKTYPSGKVLDNVTIQIAPGQIYGLLGRNGAGKSTLFKILCGLIKPDTGKVSMHVARAKPIGAIIEKPGLYPYLSAADNLRIFAGIQGLPKDKANIVQHLIKVGLPVDRNDPVRNFSMGMKQRLGIAIALLNNPEYLVLDEPFNGLDPIGVASLIQLIQQLAFTDHIGILLSSHLMVELTKCCHFLYVIDEGKMVNAGFTNQLIQDHIQRFSIAADNITTARAIRNYQPVMGMNDVKITCPASQIANVLQALITEGIRVTACTPELTLEQLIKQPTI</sequence>
<gene>
    <name evidence="6" type="ORF">GCM10023231_41880</name>
</gene>
<feature type="domain" description="ABC transporter" evidence="5">
    <location>
        <begin position="2"/>
        <end position="223"/>
    </location>
</feature>
<keyword evidence="2" id="KW-0813">Transport</keyword>
<protein>
    <submittedName>
        <fullName evidence="6">ABC transporter ATP-binding protein</fullName>
    </submittedName>
</protein>
<dbReference type="Gene3D" id="3.40.50.300">
    <property type="entry name" value="P-loop containing nucleotide triphosphate hydrolases"/>
    <property type="match status" value="1"/>
</dbReference>
<keyword evidence="7" id="KW-1185">Reference proteome</keyword>
<keyword evidence="4 6" id="KW-0067">ATP-binding</keyword>
<dbReference type="InterPro" id="IPR027417">
    <property type="entry name" value="P-loop_NTPase"/>
</dbReference>
<evidence type="ECO:0000256" key="3">
    <source>
        <dbReference type="ARBA" id="ARBA00022741"/>
    </source>
</evidence>
<dbReference type="InterPro" id="IPR003593">
    <property type="entry name" value="AAA+_ATPase"/>
</dbReference>
<evidence type="ECO:0000256" key="4">
    <source>
        <dbReference type="ARBA" id="ARBA00022840"/>
    </source>
</evidence>
<dbReference type="EMBL" id="BAABIQ010000044">
    <property type="protein sequence ID" value="GAA4808216.1"/>
    <property type="molecule type" value="Genomic_DNA"/>
</dbReference>
<dbReference type="RefSeq" id="WP_345235242.1">
    <property type="nucleotide sequence ID" value="NZ_BAABIQ010000044.1"/>
</dbReference>
<dbReference type="SMART" id="SM00382">
    <property type="entry name" value="AAA"/>
    <property type="match status" value="1"/>
</dbReference>
<evidence type="ECO:0000256" key="1">
    <source>
        <dbReference type="ARBA" id="ARBA00005417"/>
    </source>
</evidence>
<evidence type="ECO:0000313" key="6">
    <source>
        <dbReference type="EMBL" id="GAA4808216.1"/>
    </source>
</evidence>
<dbReference type="Pfam" id="PF00005">
    <property type="entry name" value="ABC_tran"/>
    <property type="match status" value="1"/>
</dbReference>
<reference evidence="7" key="1">
    <citation type="journal article" date="2019" name="Int. J. Syst. Evol. Microbiol.">
        <title>The Global Catalogue of Microorganisms (GCM) 10K type strain sequencing project: providing services to taxonomists for standard genome sequencing and annotation.</title>
        <authorList>
            <consortium name="The Broad Institute Genomics Platform"/>
            <consortium name="The Broad Institute Genome Sequencing Center for Infectious Disease"/>
            <person name="Wu L."/>
            <person name="Ma J."/>
        </authorList>
    </citation>
    <scope>NUCLEOTIDE SEQUENCE [LARGE SCALE GENOMIC DNA]</scope>
    <source>
        <strain evidence="7">JCM 18200</strain>
    </source>
</reference>
<proteinExistence type="inferred from homology"/>
<evidence type="ECO:0000256" key="2">
    <source>
        <dbReference type="ARBA" id="ARBA00022448"/>
    </source>
</evidence>
<evidence type="ECO:0000259" key="5">
    <source>
        <dbReference type="PROSITE" id="PS50893"/>
    </source>
</evidence>
<name>A0ABP9CEX6_9SPHI</name>
<dbReference type="PROSITE" id="PS50893">
    <property type="entry name" value="ABC_TRANSPORTER_2"/>
    <property type="match status" value="1"/>
</dbReference>
<accession>A0ABP9CEX6</accession>
<organism evidence="6 7">
    <name type="scientific">Olivibacter ginsenosidimutans</name>
    <dbReference type="NCBI Taxonomy" id="1176537"/>
    <lineage>
        <taxon>Bacteria</taxon>
        <taxon>Pseudomonadati</taxon>
        <taxon>Bacteroidota</taxon>
        <taxon>Sphingobacteriia</taxon>
        <taxon>Sphingobacteriales</taxon>
        <taxon>Sphingobacteriaceae</taxon>
        <taxon>Olivibacter</taxon>
    </lineage>
</organism>
<dbReference type="GO" id="GO:0005524">
    <property type="term" value="F:ATP binding"/>
    <property type="evidence" value="ECO:0007669"/>
    <property type="project" value="UniProtKB-KW"/>
</dbReference>